<evidence type="ECO:0000313" key="5">
    <source>
        <dbReference type="Proteomes" id="UP000777438"/>
    </source>
</evidence>
<dbReference type="PANTHER" id="PTHR43008:SF1">
    <property type="entry name" value="NADP-DEPENDENT MANNITOL DEHYDROGENASE-RELATED"/>
    <property type="match status" value="1"/>
</dbReference>
<evidence type="ECO:0000256" key="3">
    <source>
        <dbReference type="ARBA" id="ARBA00023002"/>
    </source>
</evidence>
<dbReference type="PANTHER" id="PTHR43008">
    <property type="entry name" value="BENZIL REDUCTASE"/>
    <property type="match status" value="1"/>
</dbReference>
<organism evidence="4 5">
    <name type="scientific">Thelonectria olida</name>
    <dbReference type="NCBI Taxonomy" id="1576542"/>
    <lineage>
        <taxon>Eukaryota</taxon>
        <taxon>Fungi</taxon>
        <taxon>Dikarya</taxon>
        <taxon>Ascomycota</taxon>
        <taxon>Pezizomycotina</taxon>
        <taxon>Sordariomycetes</taxon>
        <taxon>Hypocreomycetidae</taxon>
        <taxon>Hypocreales</taxon>
        <taxon>Nectriaceae</taxon>
        <taxon>Thelonectria</taxon>
    </lineage>
</organism>
<dbReference type="PRINTS" id="PR00080">
    <property type="entry name" value="SDRFAMILY"/>
</dbReference>
<evidence type="ECO:0000313" key="4">
    <source>
        <dbReference type="EMBL" id="KAH6887684.1"/>
    </source>
</evidence>
<reference evidence="4 5" key="1">
    <citation type="journal article" date="2021" name="Nat. Commun.">
        <title>Genetic determinants of endophytism in the Arabidopsis root mycobiome.</title>
        <authorList>
            <person name="Mesny F."/>
            <person name="Miyauchi S."/>
            <person name="Thiergart T."/>
            <person name="Pickel B."/>
            <person name="Atanasova L."/>
            <person name="Karlsson M."/>
            <person name="Huettel B."/>
            <person name="Barry K.W."/>
            <person name="Haridas S."/>
            <person name="Chen C."/>
            <person name="Bauer D."/>
            <person name="Andreopoulos W."/>
            <person name="Pangilinan J."/>
            <person name="LaButti K."/>
            <person name="Riley R."/>
            <person name="Lipzen A."/>
            <person name="Clum A."/>
            <person name="Drula E."/>
            <person name="Henrissat B."/>
            <person name="Kohler A."/>
            <person name="Grigoriev I.V."/>
            <person name="Martin F.M."/>
            <person name="Hacquard S."/>
        </authorList>
    </citation>
    <scope>NUCLEOTIDE SEQUENCE [LARGE SCALE GENOMIC DNA]</scope>
    <source>
        <strain evidence="4 5">MPI-CAGE-CH-0241</strain>
    </source>
</reference>
<accession>A0A9P8W1B7</accession>
<protein>
    <submittedName>
        <fullName evidence="4">Short-chain dehydrogenase</fullName>
    </submittedName>
</protein>
<evidence type="ECO:0000256" key="1">
    <source>
        <dbReference type="ARBA" id="ARBA00006484"/>
    </source>
</evidence>
<keyword evidence="5" id="KW-1185">Reference proteome</keyword>
<dbReference type="EMBL" id="JAGPYM010000014">
    <property type="protein sequence ID" value="KAH6887684.1"/>
    <property type="molecule type" value="Genomic_DNA"/>
</dbReference>
<dbReference type="GO" id="GO:0050085">
    <property type="term" value="F:mannitol 2-dehydrogenase (NADP+) activity"/>
    <property type="evidence" value="ECO:0007669"/>
    <property type="project" value="UniProtKB-ARBA"/>
</dbReference>
<dbReference type="AlphaFoldDB" id="A0A9P8W1B7"/>
<comment type="similarity">
    <text evidence="1">Belongs to the short-chain dehydrogenases/reductases (SDR) family.</text>
</comment>
<dbReference type="GO" id="GO:0019594">
    <property type="term" value="P:mannitol metabolic process"/>
    <property type="evidence" value="ECO:0007669"/>
    <property type="project" value="UniProtKB-ARBA"/>
</dbReference>
<dbReference type="InterPro" id="IPR020904">
    <property type="entry name" value="Sc_DH/Rdtase_CS"/>
</dbReference>
<dbReference type="Gene3D" id="3.40.50.720">
    <property type="entry name" value="NAD(P)-binding Rossmann-like Domain"/>
    <property type="match status" value="1"/>
</dbReference>
<dbReference type="GO" id="GO:0050664">
    <property type="term" value="F:oxidoreductase activity, acting on NAD(P)H, oxygen as acceptor"/>
    <property type="evidence" value="ECO:0007669"/>
    <property type="project" value="TreeGrafter"/>
</dbReference>
<proteinExistence type="inferred from homology"/>
<keyword evidence="2" id="KW-0521">NADP</keyword>
<dbReference type="OrthoDB" id="1888931at2759"/>
<dbReference type="FunFam" id="3.40.50.720:FF:000090">
    <property type="entry name" value="NADP-dependent mannitol dehydrogenase"/>
    <property type="match status" value="1"/>
</dbReference>
<dbReference type="PRINTS" id="PR00081">
    <property type="entry name" value="GDHRDH"/>
</dbReference>
<dbReference type="SUPFAM" id="SSF51735">
    <property type="entry name" value="NAD(P)-binding Rossmann-fold domains"/>
    <property type="match status" value="1"/>
</dbReference>
<gene>
    <name evidence="4" type="ORF">B0T10DRAFT_74325</name>
</gene>
<evidence type="ECO:0000256" key="2">
    <source>
        <dbReference type="ARBA" id="ARBA00022857"/>
    </source>
</evidence>
<dbReference type="InterPro" id="IPR036291">
    <property type="entry name" value="NAD(P)-bd_dom_sf"/>
</dbReference>
<dbReference type="Pfam" id="PF13561">
    <property type="entry name" value="adh_short_C2"/>
    <property type="match status" value="1"/>
</dbReference>
<dbReference type="PROSITE" id="PS00061">
    <property type="entry name" value="ADH_SHORT"/>
    <property type="match status" value="1"/>
</dbReference>
<sequence length="276" mass="29865">MSMNFEDCAVVRDGFPRPFPTTPSNVLEQFNMAGKVVVVTGAADGLGLSVAESMAEAHANVAFWYNSNDAAVAKAEEIAETHGIKTVAYKVDVSNAENVQATIAKVLDDFGKIDVFIANAGMAISKPILEQTLEEFDKQMSVNVNGVVYCSKYVGEVFKRQGSGVLIITSSMSAHIVNVPTDQPVYNSTKAFITHFGKSLAREWREFARVNIVSPGFFDTKMGASPFAINEAYRMAALGRQGHVKEIKGLYLYLASDASTYMTGSDILIDGGYCLP</sequence>
<keyword evidence="3" id="KW-0560">Oxidoreductase</keyword>
<dbReference type="InterPro" id="IPR002347">
    <property type="entry name" value="SDR_fam"/>
</dbReference>
<dbReference type="Proteomes" id="UP000777438">
    <property type="component" value="Unassembled WGS sequence"/>
</dbReference>
<name>A0A9P8W1B7_9HYPO</name>
<comment type="caution">
    <text evidence="4">The sequence shown here is derived from an EMBL/GenBank/DDBJ whole genome shotgun (WGS) entry which is preliminary data.</text>
</comment>